<dbReference type="SUPFAM" id="SSF49785">
    <property type="entry name" value="Galactose-binding domain-like"/>
    <property type="match status" value="1"/>
</dbReference>
<dbReference type="InterPro" id="IPR013320">
    <property type="entry name" value="ConA-like_dom_sf"/>
</dbReference>
<dbReference type="InterPro" id="IPR054470">
    <property type="entry name" value="FIMAH_dom"/>
</dbReference>
<evidence type="ECO:0000259" key="5">
    <source>
        <dbReference type="PROSITE" id="PS51175"/>
    </source>
</evidence>
<sequence length="1912" mass="202672">MTRRKFAPTMRKALAFVAAALLALSIGIVSPGVAAAAADPPFKALVFSKTAGFRHSSIPNGIAAIKQLGQDHNFTVDATEDAGAFTDANLANYQVVIFLSTTGDVLDATQQAAFERYIEGGGGYAGVHAAADTEYDWPWYGKLVGAYFKQHPAPQQATVKIEDPAHPSTKGLPTTWSRTDEWYDYQTDPRGTVHVLTSLDASSYTGSTMGADHPNTWCQDYDGGRSWYTGLGHTEESYTDPSFLNLLLGGIQTAAGVVDADCSASLDGSFEKVTLDDNTSNPMMLDVAPDGTVFYIDRLGDIKSVKPDGGLVSTGRLNVFTANESGLLGMALDPDFGDNHWMYLYYSPTAKVVDRLSRFTVNADRTIDMASEKVLLEIPVQRAECCHHGGGMVFDKATGDLWLANGDNTNPFASDGYAPIDEQSGRSAWDAQGTAANTNDLRGKVLRIHPEPDGTYTIPDGNLFPPGTAKTRPEIYGMGFRNPFRIGIDPKTHKLLVANYGPDAGNASATRGPENTVEWDILNQPGFYGWPYCVGNNKPYIDYNFATGQSGSAFNCAAPKNDSPNNTGLTDLPKAIPAMVYYHYAADPAFPELGGGGAPMAGPAYRFDPDLVSDRKWPAYWDGKAIFAEWNQDKLYSFQLNEDGSKLVDINQIFGTMGFKKPMDMKFGPDGALYLIEWGSGFGGDNTDSGVYRIDYVKGNRAPVAKAAADKTSGPAPLTVKFSSEGSRDPDGSPITYAWDFDGNGSVDSTEASPTHTYQGTGDFSATLTVTDEDGKTAAASVPITVGNTTPTVTINLPPNGGFFEFGDQVKFDVTVTDPEDGTVDCDDVQIQAVLGHDTHGHPLDQYTGCTGTVQTTLSSGHTEGDNVFYVLEASYTDKGGAGGSKSLTGRAQVILQPKRKQAEFYSTTGRVPDGTGTGDPGVKVETASDPQGGFEDIGFIEDGDYWSVTPANLAGIGRITFRAASASTGGVIEIHAGTADGPLVGKATVPNTGGWQTYQNFPVDITSPPTTSGPLFFVVRKPAGGNNDSLLNVNWVDFEGQGVTDNQRPTVTATATPTRGVAPLQVAFHSEGNDPDGNTPLTYKWNFGVAGAPQPTTQDASYTYQAPGTYDAQVTVTDTKGAARTEHVQVVVDSPSTTCLTGKSDGFDGTTLDHNKWTVIRENQDLTVSGGSLHIPTSATEIYSGGNTTPVTNIVVQPAPNGAWQATTKVTIAARTEYQQAGLLLYGDDDNYAKLVIQGRGTSGAAGRIIQYIREENGQPNEVAQSNSASLGASFPDTVYLRLSSDGTRLAAAYSADGETWTQMPQTDKLIAGINNPRIGMTSFASTGNRTVIDAAFDWFQILPDDTATGPADPNDVFDGTSLDQCRWSTVVRPDPTAVRVTGGNLEIDTGKGDIYGTDNSGPKNFILQTPPAGDWTVETKVDGSAFNEQYQQGGLIAYGDDANYVKLDYVVDNTAGSAVTRRLELRSEVGDAVQDPQPGVSNLTQGVWWLRLAKQGNTYHGYYSADGATWTEVGSPTPVTNAAVNGAKVGVFAFGVNQAATKTAKFDYFRASWGEQPDTTPPTVSAATVPAAPDGADGWFVSSVAVAVTAADEESGVDKTEVSVDGGPFAAYTDPVGISADGTHTVAYRATDKEGNTADGSITVKKDATAPLTTAQFAPANDDGWHGATVPVTLSATDATSGVAGIEYALDGGAWKPYTEPVNVTGDGTHTVAYRAKDKAGNVETEKAATLKIDGTKPTVLVSGIAAGQIYGDSQDVRITWQAVDSTSGVKTLAGRLDGEPFQSGLLRSLFEFPLGTHELKVTATDNAGNKTVQSVSFGITTSTRDIANLIDRFAATGWLNQKNAKTLQDQLDKARKAEANGNDNKTIKELKNFKTLVADPKVVTVADVKDVLTRDADAIITRLNGPAGG</sequence>
<dbReference type="GO" id="GO:0030246">
    <property type="term" value="F:carbohydrate binding"/>
    <property type="evidence" value="ECO:0007669"/>
    <property type="project" value="InterPro"/>
</dbReference>
<reference evidence="6 7" key="1">
    <citation type="submission" date="2021-01" db="EMBL/GenBank/DDBJ databases">
        <title>Whole genome shotgun sequence of Planotetraspora kaengkrachanensis NBRC 104272.</title>
        <authorList>
            <person name="Komaki H."/>
            <person name="Tamura T."/>
        </authorList>
    </citation>
    <scope>NUCLEOTIDE SEQUENCE [LARGE SCALE GENOMIC DNA]</scope>
    <source>
        <strain evidence="6 7">NBRC 104272</strain>
    </source>
</reference>
<dbReference type="InterPro" id="IPR012938">
    <property type="entry name" value="Glc/Sorbosone_DH"/>
</dbReference>
<dbReference type="InterPro" id="IPR022409">
    <property type="entry name" value="PKD/Chitinase_dom"/>
</dbReference>
<dbReference type="EMBL" id="BONV01000065">
    <property type="protein sequence ID" value="GIG84969.1"/>
    <property type="molecule type" value="Genomic_DNA"/>
</dbReference>
<dbReference type="InterPro" id="IPR006584">
    <property type="entry name" value="Cellulose-bd_IV"/>
</dbReference>
<dbReference type="Pfam" id="PF03422">
    <property type="entry name" value="CBM_6"/>
    <property type="match status" value="1"/>
</dbReference>
<organism evidence="6 7">
    <name type="scientific">Planotetraspora kaengkrachanensis</name>
    <dbReference type="NCBI Taxonomy" id="575193"/>
    <lineage>
        <taxon>Bacteria</taxon>
        <taxon>Bacillati</taxon>
        <taxon>Actinomycetota</taxon>
        <taxon>Actinomycetes</taxon>
        <taxon>Streptosporangiales</taxon>
        <taxon>Streptosporangiaceae</taxon>
        <taxon>Planotetraspora</taxon>
    </lineage>
</organism>
<dbReference type="InterPro" id="IPR029062">
    <property type="entry name" value="Class_I_gatase-like"/>
</dbReference>
<evidence type="ECO:0000256" key="3">
    <source>
        <dbReference type="SAM" id="SignalP"/>
    </source>
</evidence>
<dbReference type="PANTHER" id="PTHR40469">
    <property type="entry name" value="SECRETED GLYCOSYL HYDROLASE"/>
    <property type="match status" value="1"/>
</dbReference>
<dbReference type="CDD" id="cd00146">
    <property type="entry name" value="PKD"/>
    <property type="match status" value="2"/>
</dbReference>
<gene>
    <name evidence="6" type="ORF">Pka01_80960</name>
</gene>
<feature type="chain" id="PRO_5039248884" description="Glucose/arabinose dehydrogenase, beta-propeller fold" evidence="3">
    <location>
        <begin position="35"/>
        <end position="1912"/>
    </location>
</feature>
<dbReference type="SUPFAM" id="SSF49299">
    <property type="entry name" value="PKD domain"/>
    <property type="match status" value="2"/>
</dbReference>
<accession>A0A8J3Q1N0</accession>
<dbReference type="InterPro" id="IPR013783">
    <property type="entry name" value="Ig-like_fold"/>
</dbReference>
<feature type="domain" description="PKD" evidence="4">
    <location>
        <begin position="703"/>
        <end position="786"/>
    </location>
</feature>
<dbReference type="RefSeq" id="WP_203888228.1">
    <property type="nucleotide sequence ID" value="NZ_BAABHH010000003.1"/>
</dbReference>
<dbReference type="Pfam" id="PF17851">
    <property type="entry name" value="GH43_C2"/>
    <property type="match status" value="2"/>
</dbReference>
<dbReference type="SMART" id="SM00606">
    <property type="entry name" value="CBD_IV"/>
    <property type="match status" value="1"/>
</dbReference>
<feature type="region of interest" description="Disordered" evidence="2">
    <location>
        <begin position="713"/>
        <end position="735"/>
    </location>
</feature>
<dbReference type="NCBIfam" id="NF047446">
    <property type="entry name" value="barrel_OmpL47"/>
    <property type="match status" value="2"/>
</dbReference>
<feature type="domain" description="PKD" evidence="4">
    <location>
        <begin position="1050"/>
        <end position="1138"/>
    </location>
</feature>
<dbReference type="CDD" id="cd04084">
    <property type="entry name" value="CBM6_xylanase-like"/>
    <property type="match status" value="1"/>
</dbReference>
<dbReference type="Pfam" id="PF06283">
    <property type="entry name" value="ThuA"/>
    <property type="match status" value="1"/>
</dbReference>
<dbReference type="Gene3D" id="3.40.50.880">
    <property type="match status" value="1"/>
</dbReference>
<dbReference type="Gene3D" id="2.60.120.200">
    <property type="match status" value="2"/>
</dbReference>
<dbReference type="Pfam" id="PF07995">
    <property type="entry name" value="GSDH"/>
    <property type="match status" value="1"/>
</dbReference>
<comment type="caution">
    <text evidence="6">The sequence shown here is derived from an EMBL/GenBank/DDBJ whole genome shotgun (WGS) entry which is preliminary data.</text>
</comment>
<proteinExistence type="predicted"/>
<feature type="signal peptide" evidence="3">
    <location>
        <begin position="1"/>
        <end position="34"/>
    </location>
</feature>
<evidence type="ECO:0008006" key="8">
    <source>
        <dbReference type="Google" id="ProtNLM"/>
    </source>
</evidence>
<dbReference type="Gene3D" id="3.30.1920.20">
    <property type="match status" value="2"/>
</dbReference>
<dbReference type="Gene3D" id="2.60.40.10">
    <property type="entry name" value="Immunoglobulins"/>
    <property type="match status" value="3"/>
</dbReference>
<dbReference type="PROSITE" id="PS50093">
    <property type="entry name" value="PKD"/>
    <property type="match status" value="2"/>
</dbReference>
<dbReference type="SUPFAM" id="SSF50952">
    <property type="entry name" value="Soluble quinoprotein glucose dehydrogenase"/>
    <property type="match status" value="1"/>
</dbReference>
<dbReference type="InterPro" id="IPR058094">
    <property type="entry name" value="Ig-like_OmpL47-like"/>
</dbReference>
<dbReference type="GO" id="GO:0005975">
    <property type="term" value="P:carbohydrate metabolic process"/>
    <property type="evidence" value="ECO:0007669"/>
    <property type="project" value="UniProtKB-ARBA"/>
</dbReference>
<evidence type="ECO:0000259" key="4">
    <source>
        <dbReference type="PROSITE" id="PS50093"/>
    </source>
</evidence>
<dbReference type="SUPFAM" id="SSF49899">
    <property type="entry name" value="Concanavalin A-like lectins/glucanases"/>
    <property type="match status" value="2"/>
</dbReference>
<dbReference type="Pfam" id="PF18911">
    <property type="entry name" value="PKD_4"/>
    <property type="match status" value="2"/>
</dbReference>
<dbReference type="PANTHER" id="PTHR40469:SF2">
    <property type="entry name" value="GALACTOSE-BINDING DOMAIN-LIKE SUPERFAMILY PROTEIN"/>
    <property type="match status" value="1"/>
</dbReference>
<dbReference type="Gene3D" id="2.120.10.30">
    <property type="entry name" value="TolB, C-terminal domain"/>
    <property type="match status" value="1"/>
</dbReference>
<name>A0A8J3Q1N0_9ACTN</name>
<dbReference type="SMART" id="SM00089">
    <property type="entry name" value="PKD"/>
    <property type="match status" value="2"/>
</dbReference>
<evidence type="ECO:0000313" key="6">
    <source>
        <dbReference type="EMBL" id="GIG84969.1"/>
    </source>
</evidence>
<keyword evidence="1 3" id="KW-0732">Signal</keyword>
<dbReference type="PROSITE" id="PS51175">
    <property type="entry name" value="CBM6"/>
    <property type="match status" value="1"/>
</dbReference>
<keyword evidence="7" id="KW-1185">Reference proteome</keyword>
<dbReference type="InterPro" id="IPR011042">
    <property type="entry name" value="6-blade_b-propeller_TolB-like"/>
</dbReference>
<dbReference type="SUPFAM" id="SSF52317">
    <property type="entry name" value="Class I glutamine amidotransferase-like"/>
    <property type="match status" value="1"/>
</dbReference>
<dbReference type="InterPro" id="IPR008979">
    <property type="entry name" value="Galactose-bd-like_sf"/>
</dbReference>
<evidence type="ECO:0000256" key="1">
    <source>
        <dbReference type="ARBA" id="ARBA00022729"/>
    </source>
</evidence>
<feature type="domain" description="CBM6" evidence="5">
    <location>
        <begin position="899"/>
        <end position="1040"/>
    </location>
</feature>
<dbReference type="Proteomes" id="UP000630097">
    <property type="component" value="Unassembled WGS sequence"/>
</dbReference>
<dbReference type="Gene3D" id="2.60.120.260">
    <property type="entry name" value="Galactose-binding domain-like"/>
    <property type="match status" value="1"/>
</dbReference>
<dbReference type="InterPro" id="IPR029010">
    <property type="entry name" value="ThuA-like"/>
</dbReference>
<dbReference type="InterPro" id="IPR000601">
    <property type="entry name" value="PKD_dom"/>
</dbReference>
<dbReference type="InterPro" id="IPR005084">
    <property type="entry name" value="CBM6"/>
</dbReference>
<dbReference type="InterPro" id="IPR041542">
    <property type="entry name" value="GH43_C2"/>
</dbReference>
<protein>
    <recommendedName>
        <fullName evidence="8">Glucose/arabinose dehydrogenase, beta-propeller fold</fullName>
    </recommendedName>
</protein>
<dbReference type="Pfam" id="PF22888">
    <property type="entry name" value="FIMAH"/>
    <property type="match status" value="1"/>
</dbReference>
<evidence type="ECO:0000256" key="2">
    <source>
        <dbReference type="SAM" id="MobiDB-lite"/>
    </source>
</evidence>
<evidence type="ECO:0000313" key="7">
    <source>
        <dbReference type="Proteomes" id="UP000630097"/>
    </source>
</evidence>
<dbReference type="InterPro" id="IPR035986">
    <property type="entry name" value="PKD_dom_sf"/>
</dbReference>
<dbReference type="InterPro" id="IPR011041">
    <property type="entry name" value="Quinoprot_gluc/sorb_DH_b-prop"/>
</dbReference>